<evidence type="ECO:0000313" key="2">
    <source>
        <dbReference type="Proteomes" id="UP000054270"/>
    </source>
</evidence>
<organism evidence="1 2">
    <name type="scientific">Hypholoma sublateritium (strain FD-334 SS-4)</name>
    <dbReference type="NCBI Taxonomy" id="945553"/>
    <lineage>
        <taxon>Eukaryota</taxon>
        <taxon>Fungi</taxon>
        <taxon>Dikarya</taxon>
        <taxon>Basidiomycota</taxon>
        <taxon>Agaricomycotina</taxon>
        <taxon>Agaricomycetes</taxon>
        <taxon>Agaricomycetidae</taxon>
        <taxon>Agaricales</taxon>
        <taxon>Agaricineae</taxon>
        <taxon>Strophariaceae</taxon>
        <taxon>Hypholoma</taxon>
    </lineage>
</organism>
<protein>
    <submittedName>
        <fullName evidence="1">Uncharacterized protein</fullName>
    </submittedName>
</protein>
<sequence length="492" mass="55796">MDPSGGAKPRVAAALKRSTYLYAFGVVPKLTANLLDYYSSEDANANDVEVSTRPRSVSNATMELSEMRRTMKRSICDLFDQFAVRDSEHPLTFDSNRPLILHLVESMRVKEDKSPLSKYKYDWNGTLRTHIVRHARPRLYIQDSGTRFDDCADMSMQIYALFMPVASHLFFKLFSHAFGDANCSFNIQELVTDAIYRCASPLGSRNESDVVEFRARYMTTSRSKLGQWLSDFKDDSWDYRFETVRSNGMSSVLLKDGCMFAMQLFASWTNHMRNGSKTILYECSLMNGVAIEQLYPPQSQAPPLHAIQARRILAAICQVDSDSISPNNIAPRLPFFLSEASHRMVSGAIYGVDLEMFALGVSHMFEKSDAHARYSQTGIPGHKWMPLNVIGFACGFLLIELCRIADMDSDELGGQDMKHTASLYSVSSSEWYIVGRCVQSLRLIYDSPQSPEGKQLDIYLAQWANDWHLWKYADIHNQEASAARLDKANYYS</sequence>
<dbReference type="AlphaFoldDB" id="A0A0D2P3I4"/>
<reference evidence="2" key="1">
    <citation type="submission" date="2014-04" db="EMBL/GenBank/DDBJ databases">
        <title>Evolutionary Origins and Diversification of the Mycorrhizal Mutualists.</title>
        <authorList>
            <consortium name="DOE Joint Genome Institute"/>
            <consortium name="Mycorrhizal Genomics Consortium"/>
            <person name="Kohler A."/>
            <person name="Kuo A."/>
            <person name="Nagy L.G."/>
            <person name="Floudas D."/>
            <person name="Copeland A."/>
            <person name="Barry K.W."/>
            <person name="Cichocki N."/>
            <person name="Veneault-Fourrey C."/>
            <person name="LaButti K."/>
            <person name="Lindquist E.A."/>
            <person name="Lipzen A."/>
            <person name="Lundell T."/>
            <person name="Morin E."/>
            <person name="Murat C."/>
            <person name="Riley R."/>
            <person name="Ohm R."/>
            <person name="Sun H."/>
            <person name="Tunlid A."/>
            <person name="Henrissat B."/>
            <person name="Grigoriev I.V."/>
            <person name="Hibbett D.S."/>
            <person name="Martin F."/>
        </authorList>
    </citation>
    <scope>NUCLEOTIDE SEQUENCE [LARGE SCALE GENOMIC DNA]</scope>
    <source>
        <strain evidence="2">FD-334 SS-4</strain>
    </source>
</reference>
<name>A0A0D2P3I4_HYPSF</name>
<dbReference type="Proteomes" id="UP000054270">
    <property type="component" value="Unassembled WGS sequence"/>
</dbReference>
<evidence type="ECO:0000313" key="1">
    <source>
        <dbReference type="EMBL" id="KJA25464.1"/>
    </source>
</evidence>
<dbReference type="EMBL" id="KN817531">
    <property type="protein sequence ID" value="KJA25464.1"/>
    <property type="molecule type" value="Genomic_DNA"/>
</dbReference>
<keyword evidence="2" id="KW-1185">Reference proteome</keyword>
<gene>
    <name evidence="1" type="ORF">HYPSUDRAFT_199628</name>
</gene>
<proteinExistence type="predicted"/>
<accession>A0A0D2P3I4</accession>